<dbReference type="InterPro" id="IPR006371">
    <property type="entry name" value="Polyprenyltransferase_UbiA-li"/>
</dbReference>
<name>A0A382J703_9ZZZZ</name>
<reference evidence="9" key="1">
    <citation type="submission" date="2018-05" db="EMBL/GenBank/DDBJ databases">
        <authorList>
            <person name="Lanie J.A."/>
            <person name="Ng W.-L."/>
            <person name="Kazmierczak K.M."/>
            <person name="Andrzejewski T.M."/>
            <person name="Davidsen T.M."/>
            <person name="Wayne K.J."/>
            <person name="Tettelin H."/>
            <person name="Glass J.I."/>
            <person name="Rusch D."/>
            <person name="Podicherti R."/>
            <person name="Tsui H.-C.T."/>
            <person name="Winkler M.E."/>
        </authorList>
    </citation>
    <scope>NUCLEOTIDE SEQUENCE</scope>
</reference>
<organism evidence="9">
    <name type="scientific">marine metagenome</name>
    <dbReference type="NCBI Taxonomy" id="408172"/>
    <lineage>
        <taxon>unclassified sequences</taxon>
        <taxon>metagenomes</taxon>
        <taxon>ecological metagenomes</taxon>
    </lineage>
</organism>
<dbReference type="PANTHER" id="PTHR11048">
    <property type="entry name" value="PRENYLTRANSFERASES"/>
    <property type="match status" value="1"/>
</dbReference>
<evidence type="ECO:0008006" key="10">
    <source>
        <dbReference type="Google" id="ProtNLM"/>
    </source>
</evidence>
<dbReference type="GO" id="GO:0005886">
    <property type="term" value="C:plasma membrane"/>
    <property type="evidence" value="ECO:0007669"/>
    <property type="project" value="TreeGrafter"/>
</dbReference>
<dbReference type="InterPro" id="IPR044878">
    <property type="entry name" value="UbiA_sf"/>
</dbReference>
<comment type="similarity">
    <text evidence="3">Belongs to the UbiA prenyltransferase family.</text>
</comment>
<evidence type="ECO:0000256" key="1">
    <source>
        <dbReference type="ARBA" id="ARBA00001946"/>
    </source>
</evidence>
<feature type="transmembrane region" description="Helical" evidence="8">
    <location>
        <begin position="72"/>
        <end position="92"/>
    </location>
</feature>
<feature type="transmembrane region" description="Helical" evidence="8">
    <location>
        <begin position="139"/>
        <end position="158"/>
    </location>
</feature>
<dbReference type="NCBIfam" id="TIGR01475">
    <property type="entry name" value="ubiA_other"/>
    <property type="match status" value="1"/>
</dbReference>
<dbReference type="CDD" id="cd13959">
    <property type="entry name" value="PT_UbiA_COQ2"/>
    <property type="match status" value="1"/>
</dbReference>
<evidence type="ECO:0000256" key="5">
    <source>
        <dbReference type="ARBA" id="ARBA00022692"/>
    </source>
</evidence>
<dbReference type="InterPro" id="IPR039653">
    <property type="entry name" value="Prenyltransferase"/>
</dbReference>
<evidence type="ECO:0000256" key="2">
    <source>
        <dbReference type="ARBA" id="ARBA00004141"/>
    </source>
</evidence>
<dbReference type="Gene3D" id="1.20.120.1780">
    <property type="entry name" value="UbiA prenyltransferase"/>
    <property type="match status" value="1"/>
</dbReference>
<dbReference type="GO" id="GO:0006744">
    <property type="term" value="P:ubiquinone biosynthetic process"/>
    <property type="evidence" value="ECO:0007669"/>
    <property type="project" value="TreeGrafter"/>
</dbReference>
<evidence type="ECO:0000256" key="7">
    <source>
        <dbReference type="ARBA" id="ARBA00023136"/>
    </source>
</evidence>
<feature type="transmembrane region" description="Helical" evidence="8">
    <location>
        <begin position="49"/>
        <end position="66"/>
    </location>
</feature>
<feature type="transmembrane region" description="Helical" evidence="8">
    <location>
        <begin position="112"/>
        <end position="133"/>
    </location>
</feature>
<dbReference type="AlphaFoldDB" id="A0A382J703"/>
<keyword evidence="6 8" id="KW-1133">Transmembrane helix</keyword>
<dbReference type="Pfam" id="PF01040">
    <property type="entry name" value="UbiA"/>
    <property type="match status" value="1"/>
</dbReference>
<feature type="non-terminal residue" evidence="9">
    <location>
        <position position="1"/>
    </location>
</feature>
<dbReference type="PANTHER" id="PTHR11048:SF28">
    <property type="entry name" value="4-HYDROXYBENZOATE POLYPRENYLTRANSFERASE, MITOCHONDRIAL"/>
    <property type="match status" value="1"/>
</dbReference>
<dbReference type="FunFam" id="1.20.120.1780:FF:000001">
    <property type="entry name" value="4-hydroxybenzoate octaprenyltransferase"/>
    <property type="match status" value="1"/>
</dbReference>
<sequence length="207" mass="22554">VVLFVVLSSVVLVLAAWQLNRLCLLLSPVALAIVFTYSYTKRFTWASHLVLGMALALAPLGAWIAVTGRFDLPPVILGLAVMSWVAGFDILYSCQDHDFDQIAGLHSIPVRFGLAGALRLARFLHLLAVFFMIGLGVSAGLQVVYYVGVAGIAGLLLYEHRLATPQDLTQVNTAFMTMNSLVSVAFFVFPLADLLWMGDASKEWILP</sequence>
<evidence type="ECO:0000256" key="3">
    <source>
        <dbReference type="ARBA" id="ARBA00005985"/>
    </source>
</evidence>
<comment type="subcellular location">
    <subcellularLocation>
        <location evidence="2">Membrane</location>
        <topology evidence="2">Multi-pass membrane protein</topology>
    </subcellularLocation>
</comment>
<dbReference type="Gene3D" id="1.10.357.140">
    <property type="entry name" value="UbiA prenyltransferase"/>
    <property type="match status" value="1"/>
</dbReference>
<keyword evidence="4" id="KW-0808">Transferase</keyword>
<evidence type="ECO:0000256" key="6">
    <source>
        <dbReference type="ARBA" id="ARBA00022989"/>
    </source>
</evidence>
<protein>
    <recommendedName>
        <fullName evidence="10">4-hydroxybenzoate octaprenyltransferase</fullName>
    </recommendedName>
</protein>
<feature type="transmembrane region" description="Helical" evidence="8">
    <location>
        <begin position="6"/>
        <end position="37"/>
    </location>
</feature>
<accession>A0A382J703</accession>
<keyword evidence="7 8" id="KW-0472">Membrane</keyword>
<feature type="transmembrane region" description="Helical" evidence="8">
    <location>
        <begin position="178"/>
        <end position="197"/>
    </location>
</feature>
<comment type="cofactor">
    <cofactor evidence="1">
        <name>Mg(2+)</name>
        <dbReference type="ChEBI" id="CHEBI:18420"/>
    </cofactor>
</comment>
<keyword evidence="5 8" id="KW-0812">Transmembrane</keyword>
<evidence type="ECO:0000256" key="4">
    <source>
        <dbReference type="ARBA" id="ARBA00022679"/>
    </source>
</evidence>
<dbReference type="InterPro" id="IPR000537">
    <property type="entry name" value="UbiA_prenyltransferase"/>
</dbReference>
<evidence type="ECO:0000313" key="9">
    <source>
        <dbReference type="EMBL" id="SVC07182.1"/>
    </source>
</evidence>
<proteinExistence type="inferred from homology"/>
<gene>
    <name evidence="9" type="ORF">METZ01_LOCUS260036</name>
</gene>
<dbReference type="EMBL" id="UINC01071918">
    <property type="protein sequence ID" value="SVC07182.1"/>
    <property type="molecule type" value="Genomic_DNA"/>
</dbReference>
<evidence type="ECO:0000256" key="8">
    <source>
        <dbReference type="SAM" id="Phobius"/>
    </source>
</evidence>
<dbReference type="GO" id="GO:0016765">
    <property type="term" value="F:transferase activity, transferring alkyl or aryl (other than methyl) groups"/>
    <property type="evidence" value="ECO:0007669"/>
    <property type="project" value="InterPro"/>
</dbReference>